<keyword evidence="3" id="KW-1185">Reference proteome</keyword>
<dbReference type="EMBL" id="SSWH01000005">
    <property type="protein sequence ID" value="THJ66846.1"/>
    <property type="molecule type" value="Genomic_DNA"/>
</dbReference>
<dbReference type="InterPro" id="IPR005149">
    <property type="entry name" value="Tscrpt_reg_PadR_N"/>
</dbReference>
<protein>
    <submittedName>
        <fullName evidence="2">PadR family transcriptional regulator</fullName>
    </submittedName>
</protein>
<dbReference type="OrthoDB" id="122286at2"/>
<dbReference type="SUPFAM" id="SSF46785">
    <property type="entry name" value="Winged helix' DNA-binding domain"/>
    <property type="match status" value="1"/>
</dbReference>
<reference evidence="2 3" key="1">
    <citation type="submission" date="2019-04" db="EMBL/GenBank/DDBJ databases">
        <authorList>
            <person name="Liu Q."/>
            <person name="Xin Y.-H."/>
        </authorList>
    </citation>
    <scope>NUCLEOTIDE SEQUENCE [LARGE SCALE GENOMIC DNA]</scope>
    <source>
        <strain evidence="2 3">AM23</strain>
    </source>
</reference>
<dbReference type="InterPro" id="IPR036390">
    <property type="entry name" value="WH_DNA-bd_sf"/>
</dbReference>
<gene>
    <name evidence="2" type="ORF">E8P82_07120</name>
</gene>
<organism evidence="2 3">
    <name type="scientific">Arthrobacter echini</name>
    <dbReference type="NCBI Taxonomy" id="1529066"/>
    <lineage>
        <taxon>Bacteria</taxon>
        <taxon>Bacillati</taxon>
        <taxon>Actinomycetota</taxon>
        <taxon>Actinomycetes</taxon>
        <taxon>Micrococcales</taxon>
        <taxon>Micrococcaceae</taxon>
        <taxon>Arthrobacter</taxon>
    </lineage>
</organism>
<evidence type="ECO:0000313" key="3">
    <source>
        <dbReference type="Proteomes" id="UP000305233"/>
    </source>
</evidence>
<comment type="caution">
    <text evidence="2">The sequence shown here is derived from an EMBL/GenBank/DDBJ whole genome shotgun (WGS) entry which is preliminary data.</text>
</comment>
<dbReference type="InterPro" id="IPR036388">
    <property type="entry name" value="WH-like_DNA-bd_sf"/>
</dbReference>
<dbReference type="PANTHER" id="PTHR33169">
    <property type="entry name" value="PADR-FAMILY TRANSCRIPTIONAL REGULATOR"/>
    <property type="match status" value="1"/>
</dbReference>
<dbReference type="AlphaFoldDB" id="A0A4S5E5L5"/>
<evidence type="ECO:0000259" key="1">
    <source>
        <dbReference type="Pfam" id="PF03551"/>
    </source>
</evidence>
<sequence>MRTILRYVSDGAWPLQWIRACLELAVLGSVIEAPLHGYGIAQHLEGRGFGRLKGGSLYPVLARLENAGHVEAAWQQGDFGPSRKYYTITGAGRRYLTDGLTQWKALARALDPAEEL</sequence>
<proteinExistence type="predicted"/>
<dbReference type="PANTHER" id="PTHR33169:SF14">
    <property type="entry name" value="TRANSCRIPTIONAL REGULATOR RV3488"/>
    <property type="match status" value="1"/>
</dbReference>
<dbReference type="InterPro" id="IPR052509">
    <property type="entry name" value="Metal_resp_DNA-bind_regulator"/>
</dbReference>
<name>A0A4S5E5L5_9MICC</name>
<feature type="domain" description="Transcription regulator PadR N-terminal" evidence="1">
    <location>
        <begin position="26"/>
        <end position="97"/>
    </location>
</feature>
<dbReference type="Proteomes" id="UP000305233">
    <property type="component" value="Unassembled WGS sequence"/>
</dbReference>
<accession>A0A4S5E5L5</accession>
<dbReference type="Pfam" id="PF03551">
    <property type="entry name" value="PadR"/>
    <property type="match status" value="1"/>
</dbReference>
<dbReference type="Gene3D" id="1.10.10.10">
    <property type="entry name" value="Winged helix-like DNA-binding domain superfamily/Winged helix DNA-binding domain"/>
    <property type="match status" value="1"/>
</dbReference>
<evidence type="ECO:0000313" key="2">
    <source>
        <dbReference type="EMBL" id="THJ66846.1"/>
    </source>
</evidence>